<reference evidence="1" key="1">
    <citation type="submission" date="2015-04" db="EMBL/GenBank/DDBJ databases">
        <title>The genome sequence of the plant pathogenic Rhizarian Plasmodiophora brassicae reveals insights in its biotrophic life cycle and the origin of chitin synthesis.</title>
        <authorList>
            <person name="Schwelm A."/>
            <person name="Fogelqvist J."/>
            <person name="Knaust A."/>
            <person name="Julke S."/>
            <person name="Lilja T."/>
            <person name="Dhandapani V."/>
            <person name="Bonilla-Rosso G."/>
            <person name="Karlsson M."/>
            <person name="Shevchenko A."/>
            <person name="Choi S.R."/>
            <person name="Kim H.G."/>
            <person name="Park J.Y."/>
            <person name="Lim Y.P."/>
            <person name="Ludwig-Muller J."/>
            <person name="Dixelius C."/>
        </authorList>
    </citation>
    <scope>NUCLEOTIDE SEQUENCE</scope>
    <source>
        <tissue evidence="1">Potato root galls</tissue>
    </source>
</reference>
<evidence type="ECO:0000313" key="1">
    <source>
        <dbReference type="EMBL" id="CRZ04338.1"/>
    </source>
</evidence>
<sequence>ITSIKLYQHCQLADVIPLNLMTHTPAIAICSFSRFSSNMTSEWSRFSIFEHQDSCEEFGDGNCPYHAAIRSGMPPMIPFVKKGICLEWELVGFLQRKQWHYCTRRVLIPRFASKTFYGIYAVQDHSRRTLIRSCCQSNSMLMLLRIRTETPEQNRGQPGTLSGHHMADDALSSSCHQLHVFYHLYKRPLTPAPLYQLNHLREEVKWS</sequence>
<feature type="non-terminal residue" evidence="1">
    <location>
        <position position="1"/>
    </location>
</feature>
<organism evidence="1">
    <name type="scientific">Spongospora subterranea</name>
    <dbReference type="NCBI Taxonomy" id="70186"/>
    <lineage>
        <taxon>Eukaryota</taxon>
        <taxon>Sar</taxon>
        <taxon>Rhizaria</taxon>
        <taxon>Endomyxa</taxon>
        <taxon>Phytomyxea</taxon>
        <taxon>Plasmodiophorida</taxon>
        <taxon>Plasmodiophoridae</taxon>
        <taxon>Spongospora</taxon>
    </lineage>
</organism>
<dbReference type="EMBL" id="HACM01003896">
    <property type="protein sequence ID" value="CRZ04338.1"/>
    <property type="molecule type" value="Transcribed_RNA"/>
</dbReference>
<accession>A0A0H5QQN5</accession>
<proteinExistence type="predicted"/>
<dbReference type="AlphaFoldDB" id="A0A0H5QQN5"/>
<protein>
    <submittedName>
        <fullName evidence="1">Uncharacterized protein</fullName>
    </submittedName>
</protein>
<name>A0A0H5QQN5_9EUKA</name>